<comment type="caution">
    <text evidence="1">The sequence shown here is derived from an EMBL/GenBank/DDBJ whole genome shotgun (WGS) entry which is preliminary data.</text>
</comment>
<dbReference type="OrthoDB" id="134712at2"/>
<accession>A0A511DKH1</accession>
<proteinExistence type="predicted"/>
<evidence type="ECO:0000313" key="2">
    <source>
        <dbReference type="Proteomes" id="UP000321685"/>
    </source>
</evidence>
<reference evidence="1 2" key="1">
    <citation type="submission" date="2019-07" db="EMBL/GenBank/DDBJ databases">
        <title>Whole genome shotgun sequence of Pseudonocardia sulfidoxydans NBRC 16205.</title>
        <authorList>
            <person name="Hosoyama A."/>
            <person name="Uohara A."/>
            <person name="Ohji S."/>
            <person name="Ichikawa N."/>
        </authorList>
    </citation>
    <scope>NUCLEOTIDE SEQUENCE [LARGE SCALE GENOMIC DNA]</scope>
    <source>
        <strain evidence="1 2">NBRC 16205</strain>
    </source>
</reference>
<sequence length="553" mass="58070">MLARALDRPDLLATAALGRTGGATGFEVDLVDPDRVALLDEALAALPAADSVLRATVTARLSVALSFTAGAGRRARLAEEAVGSARRVGEVRALAGALAAWCDAAAGPEHVGARRAAATEIVDTARDAGDRAAELLGRRLRLVASAEAGDWPAVDTEIDVYARVADSVRRPDLAWPVPLWRGTRAAMRGDVAAEAAHAAELRRLVALSSSPNAGLLRMTQDFVRDANAGRAFGSVDLFLEQVPESVAAAACTIAFLHALSGDATAARPALHRYLEQRTSVRDSEWLPEVVQAAQTAVLIGDRVAARTVRKLLEPFAGLFAIEGILAGTWGCVDGHLGRLAALLGDDAAAREHLAVAVGLDGAAGAALGERTRRWAGAAPAPASGADATFRRCGEIWTVGWQGREVRLRDSKGMRDLAVLLARPGREVTVHELTGARVAAPAVEVADRTAIAAYRSRLRELAAEIDDAGPRGARAAAERDALLAELGAVTGLGGRPRTAGSDVERMRKAVGNRIRQALARIDAADPDLGRHLAVSVRTGTSCRYAPDRDVHWQL</sequence>
<dbReference type="Proteomes" id="UP000321685">
    <property type="component" value="Unassembled WGS sequence"/>
</dbReference>
<name>A0A511DKH1_9PSEU</name>
<dbReference type="EMBL" id="BJVJ01000050">
    <property type="protein sequence ID" value="GEL25285.1"/>
    <property type="molecule type" value="Genomic_DNA"/>
</dbReference>
<evidence type="ECO:0000313" key="1">
    <source>
        <dbReference type="EMBL" id="GEL25285.1"/>
    </source>
</evidence>
<organism evidence="1 2">
    <name type="scientific">Pseudonocardia sulfidoxydans NBRC 16205</name>
    <dbReference type="NCBI Taxonomy" id="1223511"/>
    <lineage>
        <taxon>Bacteria</taxon>
        <taxon>Bacillati</taxon>
        <taxon>Actinomycetota</taxon>
        <taxon>Actinomycetes</taxon>
        <taxon>Pseudonocardiales</taxon>
        <taxon>Pseudonocardiaceae</taxon>
        <taxon>Pseudonocardia</taxon>
    </lineage>
</organism>
<protein>
    <submittedName>
        <fullName evidence="1">Uncharacterized protein</fullName>
    </submittedName>
</protein>
<dbReference type="RefSeq" id="WP_147111204.1">
    <property type="nucleotide sequence ID" value="NZ_BJVJ01000050.1"/>
</dbReference>
<gene>
    <name evidence="1" type="ORF">PSU4_42390</name>
</gene>
<keyword evidence="2" id="KW-1185">Reference proteome</keyword>
<dbReference type="AlphaFoldDB" id="A0A511DKH1"/>